<accession>A0A9P7MY71</accession>
<dbReference type="Proteomes" id="UP000784919">
    <property type="component" value="Unassembled WGS sequence"/>
</dbReference>
<name>A0A9P7MY71_9HYPO</name>
<comment type="caution">
    <text evidence="1">The sequence shown here is derived from an EMBL/GenBank/DDBJ whole genome shotgun (WGS) entry which is preliminary data.</text>
</comment>
<dbReference type="EMBL" id="SRPS01000016">
    <property type="protein sequence ID" value="KAG5976463.1"/>
    <property type="molecule type" value="Genomic_DNA"/>
</dbReference>
<gene>
    <name evidence="1" type="ORF">E4U56_001987</name>
</gene>
<proteinExistence type="predicted"/>
<dbReference type="OrthoDB" id="4961106at2759"/>
<evidence type="ECO:0000313" key="1">
    <source>
        <dbReference type="EMBL" id="KAG5976463.1"/>
    </source>
</evidence>
<evidence type="ECO:0000313" key="2">
    <source>
        <dbReference type="Proteomes" id="UP000784919"/>
    </source>
</evidence>
<protein>
    <submittedName>
        <fullName evidence="1">Uncharacterized protein</fullName>
    </submittedName>
</protein>
<dbReference type="AlphaFoldDB" id="A0A9P7MY71"/>
<reference evidence="1" key="1">
    <citation type="journal article" date="2020" name="bioRxiv">
        <title>Whole genome comparisons of ergot fungi reveals the divergence and evolution of species within the genus Claviceps are the result of varying mechanisms driving genome evolution and host range expansion.</title>
        <authorList>
            <person name="Wyka S.A."/>
            <person name="Mondo S.J."/>
            <person name="Liu M."/>
            <person name="Dettman J."/>
            <person name="Nalam V."/>
            <person name="Broders K.D."/>
        </authorList>
    </citation>
    <scope>NUCLEOTIDE SEQUENCE</scope>
    <source>
        <strain evidence="1">CCC 1102</strain>
    </source>
</reference>
<organism evidence="1 2">
    <name type="scientific">Claviceps arundinis</name>
    <dbReference type="NCBI Taxonomy" id="1623583"/>
    <lineage>
        <taxon>Eukaryota</taxon>
        <taxon>Fungi</taxon>
        <taxon>Dikarya</taxon>
        <taxon>Ascomycota</taxon>
        <taxon>Pezizomycotina</taxon>
        <taxon>Sordariomycetes</taxon>
        <taxon>Hypocreomycetidae</taxon>
        <taxon>Hypocreales</taxon>
        <taxon>Clavicipitaceae</taxon>
        <taxon>Claviceps</taxon>
    </lineage>
</organism>
<sequence length="186" mass="20085">MTTSCHHESSSFPTTPVLLTRTVSSTTTVILAVTVTETTYQTANITIPACASQSNTVRLAARQPSINSDCHDAHEHSSLPFNPAISVIKQKPKGIDLTTTTKYSKHHSRHKIHLNQISTTLTIEAACLHIIGNEPRLSTLPTPSTMRESLKYPVVTISKVVTAYIVSLVVVTISAEGPRVIMSASV</sequence>